<dbReference type="PANTHER" id="PTHR42981:SF2">
    <property type="entry name" value="PYRUVATE DEHYDROGENASE [UBIQUINONE]"/>
    <property type="match status" value="1"/>
</dbReference>
<dbReference type="GO" id="GO:0000287">
    <property type="term" value="F:magnesium ion binding"/>
    <property type="evidence" value="ECO:0007669"/>
    <property type="project" value="InterPro"/>
</dbReference>
<reference evidence="2 5" key="2">
    <citation type="journal article" date="2019" name="Emerg. Microbes Infect.">
        <title>Comprehensive subspecies identification of 175 nontuberculous mycobacteria species based on 7547 genomic profiles.</title>
        <authorList>
            <person name="Matsumoto Y."/>
            <person name="Kinjo T."/>
            <person name="Motooka D."/>
            <person name="Nabeya D."/>
            <person name="Jung N."/>
            <person name="Uechi K."/>
            <person name="Horii T."/>
            <person name="Iida T."/>
            <person name="Fujita J."/>
            <person name="Nakamura S."/>
        </authorList>
    </citation>
    <scope>NUCLEOTIDE SEQUENCE [LARGE SCALE GENOMIC DNA]</scope>
    <source>
        <strain evidence="2 5">JCM 6377</strain>
    </source>
</reference>
<reference evidence="3 4" key="1">
    <citation type="submission" date="2017-10" db="EMBL/GenBank/DDBJ databases">
        <title>The new phylogeny of genus Mycobacterium.</title>
        <authorList>
            <person name="Tortoli E."/>
            <person name="Trovato A."/>
            <person name="Cirillo D.M."/>
        </authorList>
    </citation>
    <scope>NUCLEOTIDE SEQUENCE [LARGE SCALE GENOMIC DNA]</scope>
    <source>
        <strain evidence="3 4">CCUG37673</strain>
    </source>
</reference>
<dbReference type="EMBL" id="BLKS01000003">
    <property type="protein sequence ID" value="GFG55000.1"/>
    <property type="molecule type" value="Genomic_DNA"/>
</dbReference>
<evidence type="ECO:0000259" key="1">
    <source>
        <dbReference type="PROSITE" id="PS50043"/>
    </source>
</evidence>
<dbReference type="InterPro" id="IPR029061">
    <property type="entry name" value="THDP-binding"/>
</dbReference>
<dbReference type="Proteomes" id="UP000465302">
    <property type="component" value="Unassembled WGS sequence"/>
</dbReference>
<dbReference type="Pfam" id="PF02776">
    <property type="entry name" value="TPP_enzyme_N"/>
    <property type="match status" value="1"/>
</dbReference>
<dbReference type="SUPFAM" id="SSF52467">
    <property type="entry name" value="DHS-like NAD/FAD-binding domain"/>
    <property type="match status" value="1"/>
</dbReference>
<protein>
    <recommendedName>
        <fullName evidence="1">HTH luxR-type domain-containing protein</fullName>
    </recommendedName>
</protein>
<dbReference type="InterPro" id="IPR012000">
    <property type="entry name" value="Thiamin_PyroP_enz_cen_dom"/>
</dbReference>
<evidence type="ECO:0000313" key="3">
    <source>
        <dbReference type="EMBL" id="PEG37207.1"/>
    </source>
</evidence>
<dbReference type="InterPro" id="IPR000792">
    <property type="entry name" value="Tscrpt_reg_LuxR_C"/>
</dbReference>
<accession>A0A2A7N0D4</accession>
<reference evidence="2" key="3">
    <citation type="submission" date="2020-02" db="EMBL/GenBank/DDBJ databases">
        <authorList>
            <person name="Matsumoto Y."/>
            <person name="Motooka D."/>
            <person name="Nakamura S."/>
        </authorList>
    </citation>
    <scope>NUCLEOTIDE SEQUENCE</scope>
    <source>
        <strain evidence="2">JCM 6377</strain>
    </source>
</reference>
<dbReference type="Proteomes" id="UP000220914">
    <property type="component" value="Unassembled WGS sequence"/>
</dbReference>
<dbReference type="InterPro" id="IPR047211">
    <property type="entry name" value="POXB-like"/>
</dbReference>
<dbReference type="EMBL" id="PDCP01000028">
    <property type="protein sequence ID" value="PEG37207.1"/>
    <property type="molecule type" value="Genomic_DNA"/>
</dbReference>
<dbReference type="CDD" id="cd07039">
    <property type="entry name" value="TPP_PYR_POX"/>
    <property type="match status" value="1"/>
</dbReference>
<evidence type="ECO:0000313" key="4">
    <source>
        <dbReference type="Proteomes" id="UP000220914"/>
    </source>
</evidence>
<dbReference type="SMART" id="SM00421">
    <property type="entry name" value="HTH_LUXR"/>
    <property type="match status" value="1"/>
</dbReference>
<dbReference type="PANTHER" id="PTHR42981">
    <property type="entry name" value="PYRUVATE DEHYDROGENASE [UBIQUINONE]"/>
    <property type="match status" value="1"/>
</dbReference>
<dbReference type="Gene3D" id="3.40.50.1220">
    <property type="entry name" value="TPP-binding domain"/>
    <property type="match status" value="1"/>
</dbReference>
<organism evidence="3 4">
    <name type="scientific">Mycolicibacterium agri</name>
    <name type="common">Mycobacterium agri</name>
    <dbReference type="NCBI Taxonomy" id="36811"/>
    <lineage>
        <taxon>Bacteria</taxon>
        <taxon>Bacillati</taxon>
        <taxon>Actinomycetota</taxon>
        <taxon>Actinomycetes</taxon>
        <taxon>Mycobacteriales</taxon>
        <taxon>Mycobacteriaceae</taxon>
        <taxon>Mycolicibacterium</taxon>
    </lineage>
</organism>
<name>A0A2A7N0D4_MYCAG</name>
<dbReference type="InterPro" id="IPR029035">
    <property type="entry name" value="DHS-like_NAD/FAD-binding_dom"/>
</dbReference>
<dbReference type="InterPro" id="IPR016032">
    <property type="entry name" value="Sig_transdc_resp-reg_C-effctor"/>
</dbReference>
<dbReference type="Gene3D" id="1.10.10.10">
    <property type="entry name" value="Winged helix-like DNA-binding domain superfamily/Winged helix DNA-binding domain"/>
    <property type="match status" value="1"/>
</dbReference>
<dbReference type="CDD" id="cd06170">
    <property type="entry name" value="LuxR_C_like"/>
    <property type="match status" value="1"/>
</dbReference>
<dbReference type="InterPro" id="IPR047210">
    <property type="entry name" value="TPP_PYR_POXB-like"/>
</dbReference>
<dbReference type="SUPFAM" id="SSF52518">
    <property type="entry name" value="Thiamin diphosphate-binding fold (THDP-binding)"/>
    <property type="match status" value="1"/>
</dbReference>
<comment type="caution">
    <text evidence="3">The sequence shown here is derived from an EMBL/GenBank/DDBJ whole genome shotgun (WGS) entry which is preliminary data.</text>
</comment>
<dbReference type="SUPFAM" id="SSF46894">
    <property type="entry name" value="C-terminal effector domain of the bipartite response regulators"/>
    <property type="match status" value="1"/>
</dbReference>
<dbReference type="PROSITE" id="PS50043">
    <property type="entry name" value="HTH_LUXR_2"/>
    <property type="match status" value="1"/>
</dbReference>
<dbReference type="GO" id="GO:0006355">
    <property type="term" value="P:regulation of DNA-templated transcription"/>
    <property type="evidence" value="ECO:0007669"/>
    <property type="project" value="InterPro"/>
</dbReference>
<proteinExistence type="predicted"/>
<dbReference type="Pfam" id="PF00205">
    <property type="entry name" value="TPP_enzyme_M"/>
    <property type="match status" value="1"/>
</dbReference>
<keyword evidence="4" id="KW-1185">Reference proteome</keyword>
<evidence type="ECO:0000313" key="5">
    <source>
        <dbReference type="Proteomes" id="UP000465302"/>
    </source>
</evidence>
<dbReference type="GO" id="GO:0003677">
    <property type="term" value="F:DNA binding"/>
    <property type="evidence" value="ECO:0007669"/>
    <property type="project" value="InterPro"/>
</dbReference>
<evidence type="ECO:0000313" key="2">
    <source>
        <dbReference type="EMBL" id="GFG55000.1"/>
    </source>
</evidence>
<dbReference type="PROSITE" id="PS00622">
    <property type="entry name" value="HTH_LUXR_1"/>
    <property type="match status" value="1"/>
</dbReference>
<gene>
    <name evidence="3" type="ORF">CQY20_16670</name>
    <name evidence="2" type="ORF">MAGR_64410</name>
</gene>
<dbReference type="Pfam" id="PF00196">
    <property type="entry name" value="GerE"/>
    <property type="match status" value="1"/>
</dbReference>
<sequence>MRVTAVADHAISLLQMSGVRRVYGLPGDSLNGFTDAIRRSGEITWEHIRHEETAAFAAAADAALTGQLAVCAGSCGPGNLHLINGLFDAHRSRVPVLAIAAHIPRGEIGSEYFQQTHLQELFRECSVYCELVSIPEMAPRILAMAMRTAVEENGVAVVVIPGEIFLQRISEQPVRPIAATKSVLRPDDESVRRAADLLNAAERVTILGGAGVAGSHAALIQLAETLQAPVVHALRGKEFIEYDNPYDVGMTGLLGFASGYKAIKEADTLLMLGTDFPYQQFYPDNATVIQVDIRGRNLGRRTPIELGLRGTVKDTLAALQPLLHPKHDREHDHKLLQEMLIRARAATDSSSPATRRDAAAILALAAWNRSDLHDAMRWLAGDTPLLMAPVLSYFHDHLILSARVASAAGDAGLRARVLAAIDTLGREHPPLPLVAAVCRYAQAIFDRDPDTVMAEGLHLKEHGRPLLYACAAQDAAREFKHVGRTHEAVEVLKAAFDTLADCGAVADARLVGRQLRQLGVIRRLPARRHGRTGWDSLTDTEIKVAHLYTQDGATTRSVAGKLHLSPHTVKTHVRNIFAKLHIRSRVELVRVVQGRNG</sequence>
<dbReference type="Gene3D" id="3.40.50.970">
    <property type="match status" value="1"/>
</dbReference>
<dbReference type="AlphaFoldDB" id="A0A2A7N0D4"/>
<feature type="domain" description="HTH luxR-type" evidence="1">
    <location>
        <begin position="530"/>
        <end position="596"/>
    </location>
</feature>
<dbReference type="GO" id="GO:0030976">
    <property type="term" value="F:thiamine pyrophosphate binding"/>
    <property type="evidence" value="ECO:0007669"/>
    <property type="project" value="InterPro"/>
</dbReference>
<dbReference type="InterPro" id="IPR036388">
    <property type="entry name" value="WH-like_DNA-bd_sf"/>
</dbReference>
<dbReference type="InterPro" id="IPR012001">
    <property type="entry name" value="Thiamin_PyroP_enz_TPP-bd_dom"/>
</dbReference>